<sequence>ISDLIDRCLEDRLTPFHIEALEFNANIQFITDEAEGDSYLPFVGNGMIGLVISPDSPIYIKSSRTLSLPINWHPIVTVNGGDRSKEAIVTHYLSGVATRYQCIDNGLQVTYHYYAHRTLPYVFVQDIKIVNSNPHPVDFTLSRPKTFESTTRDPQGGIG</sequence>
<dbReference type="PANTHER" id="PTHR31386">
    <property type="entry name" value="UNCHARACTERIZED PROTEIN KIAA2013"/>
    <property type="match status" value="1"/>
</dbReference>
<evidence type="ECO:0000256" key="3">
    <source>
        <dbReference type="ARBA" id="ARBA00022729"/>
    </source>
</evidence>
<comment type="caution">
    <text evidence="7">The sequence shown here is derived from an EMBL/GenBank/DDBJ whole genome shotgun (WGS) entry which is preliminary data.</text>
</comment>
<gene>
    <name evidence="7" type="ORF">AAG570_007882</name>
</gene>
<keyword evidence="8" id="KW-1185">Reference proteome</keyword>
<dbReference type="EMBL" id="JBFDAA010000022">
    <property type="protein sequence ID" value="KAL1110351.1"/>
    <property type="molecule type" value="Genomic_DNA"/>
</dbReference>
<evidence type="ECO:0000256" key="4">
    <source>
        <dbReference type="ARBA" id="ARBA00022989"/>
    </source>
</evidence>
<keyword evidence="6" id="KW-0325">Glycoprotein</keyword>
<organism evidence="7 8">
    <name type="scientific">Ranatra chinensis</name>
    <dbReference type="NCBI Taxonomy" id="642074"/>
    <lineage>
        <taxon>Eukaryota</taxon>
        <taxon>Metazoa</taxon>
        <taxon>Ecdysozoa</taxon>
        <taxon>Arthropoda</taxon>
        <taxon>Hexapoda</taxon>
        <taxon>Insecta</taxon>
        <taxon>Pterygota</taxon>
        <taxon>Neoptera</taxon>
        <taxon>Paraneoptera</taxon>
        <taxon>Hemiptera</taxon>
        <taxon>Heteroptera</taxon>
        <taxon>Panheteroptera</taxon>
        <taxon>Nepomorpha</taxon>
        <taxon>Nepidae</taxon>
        <taxon>Ranatrinae</taxon>
        <taxon>Ranatra</taxon>
    </lineage>
</organism>
<evidence type="ECO:0000313" key="8">
    <source>
        <dbReference type="Proteomes" id="UP001558652"/>
    </source>
</evidence>
<dbReference type="GO" id="GO:0016020">
    <property type="term" value="C:membrane"/>
    <property type="evidence" value="ECO:0007669"/>
    <property type="project" value="UniProtKB-SubCell"/>
</dbReference>
<dbReference type="AlphaFoldDB" id="A0ABD0XT59"/>
<keyword evidence="3" id="KW-0732">Signal</keyword>
<keyword evidence="2" id="KW-0812">Transmembrane</keyword>
<dbReference type="PANTHER" id="PTHR31386:SF2">
    <property type="entry name" value="SIMILAR TO RIKEN CDNA 2510039O18"/>
    <property type="match status" value="1"/>
</dbReference>
<keyword evidence="4" id="KW-1133">Transmembrane helix</keyword>
<reference evidence="7 8" key="1">
    <citation type="submission" date="2024-07" db="EMBL/GenBank/DDBJ databases">
        <title>Chromosome-level genome assembly of the water stick insect Ranatra chinensis (Heteroptera: Nepidae).</title>
        <authorList>
            <person name="Liu X."/>
        </authorList>
    </citation>
    <scope>NUCLEOTIDE SEQUENCE [LARGE SCALE GENOMIC DNA]</scope>
    <source>
        <strain evidence="7">Cailab_2021Rc</strain>
        <tissue evidence="7">Muscle</tissue>
    </source>
</reference>
<keyword evidence="5" id="KW-0472">Membrane</keyword>
<accession>A0ABD0XT59</accession>
<evidence type="ECO:0000256" key="1">
    <source>
        <dbReference type="ARBA" id="ARBA00004479"/>
    </source>
</evidence>
<evidence type="ECO:0000256" key="6">
    <source>
        <dbReference type="ARBA" id="ARBA00023180"/>
    </source>
</evidence>
<feature type="non-terminal residue" evidence="7">
    <location>
        <position position="1"/>
    </location>
</feature>
<evidence type="ECO:0000313" key="7">
    <source>
        <dbReference type="EMBL" id="KAL1110351.1"/>
    </source>
</evidence>
<dbReference type="Proteomes" id="UP001558652">
    <property type="component" value="Unassembled WGS sequence"/>
</dbReference>
<proteinExistence type="predicted"/>
<evidence type="ECO:0000256" key="5">
    <source>
        <dbReference type="ARBA" id="ARBA00023136"/>
    </source>
</evidence>
<comment type="subcellular location">
    <subcellularLocation>
        <location evidence="1">Membrane</location>
        <topology evidence="1">Single-pass type I membrane protein</topology>
    </subcellularLocation>
</comment>
<dbReference type="InterPro" id="IPR018795">
    <property type="entry name" value="K2013-like"/>
</dbReference>
<name>A0ABD0XT59_9HEMI</name>
<protein>
    <submittedName>
        <fullName evidence="7">Uncharacterized protein</fullName>
    </submittedName>
</protein>
<dbReference type="Pfam" id="PF10222">
    <property type="entry name" value="DUF2152"/>
    <property type="match status" value="1"/>
</dbReference>
<evidence type="ECO:0000256" key="2">
    <source>
        <dbReference type="ARBA" id="ARBA00022692"/>
    </source>
</evidence>